<dbReference type="EMBL" id="REGN01002425">
    <property type="protein sequence ID" value="RNA28174.1"/>
    <property type="molecule type" value="Genomic_DNA"/>
</dbReference>
<feature type="transmembrane region" description="Helical" evidence="1">
    <location>
        <begin position="40"/>
        <end position="59"/>
    </location>
</feature>
<gene>
    <name evidence="2" type="ORF">BpHYR1_031069</name>
</gene>
<reference evidence="2 3" key="1">
    <citation type="journal article" date="2018" name="Sci. Rep.">
        <title>Genomic signatures of local adaptation to the degree of environmental predictability in rotifers.</title>
        <authorList>
            <person name="Franch-Gras L."/>
            <person name="Hahn C."/>
            <person name="Garcia-Roger E.M."/>
            <person name="Carmona M.J."/>
            <person name="Serra M."/>
            <person name="Gomez A."/>
        </authorList>
    </citation>
    <scope>NUCLEOTIDE SEQUENCE [LARGE SCALE GENOMIC DNA]</scope>
    <source>
        <strain evidence="2">HYR1</strain>
    </source>
</reference>
<sequence>MLITLCNCQNLRYYKHLKERKIINQWSFLFKYTSAVLTDFVRTALVLCSTIMIFHYFIITCRYKKLFILVENNIYSRRQNCFVLLSNYSWLPTAFIKREIQHIKVTYWIFITYSFNFFIHTQYPKYKILYKLMVWRFLLAKKGKKCVFSDKILNKSMIKLKNSIFLGAQLLNTQDFFFTLMVHIGNVEPALIF</sequence>
<evidence type="ECO:0000256" key="1">
    <source>
        <dbReference type="SAM" id="Phobius"/>
    </source>
</evidence>
<name>A0A3M7RX80_BRAPC</name>
<keyword evidence="1" id="KW-1133">Transmembrane helix</keyword>
<evidence type="ECO:0000313" key="3">
    <source>
        <dbReference type="Proteomes" id="UP000276133"/>
    </source>
</evidence>
<evidence type="ECO:0000313" key="2">
    <source>
        <dbReference type="EMBL" id="RNA28174.1"/>
    </source>
</evidence>
<keyword evidence="3" id="KW-1185">Reference proteome</keyword>
<keyword evidence="1" id="KW-0472">Membrane</keyword>
<organism evidence="2 3">
    <name type="scientific">Brachionus plicatilis</name>
    <name type="common">Marine rotifer</name>
    <name type="synonym">Brachionus muelleri</name>
    <dbReference type="NCBI Taxonomy" id="10195"/>
    <lineage>
        <taxon>Eukaryota</taxon>
        <taxon>Metazoa</taxon>
        <taxon>Spiralia</taxon>
        <taxon>Gnathifera</taxon>
        <taxon>Rotifera</taxon>
        <taxon>Eurotatoria</taxon>
        <taxon>Monogononta</taxon>
        <taxon>Pseudotrocha</taxon>
        <taxon>Ploima</taxon>
        <taxon>Brachionidae</taxon>
        <taxon>Brachionus</taxon>
    </lineage>
</organism>
<protein>
    <submittedName>
        <fullName evidence="2">Uncharacterized protein</fullName>
    </submittedName>
</protein>
<feature type="transmembrane region" description="Helical" evidence="1">
    <location>
        <begin position="105"/>
        <end position="123"/>
    </location>
</feature>
<accession>A0A3M7RX80</accession>
<dbReference type="AlphaFoldDB" id="A0A3M7RX80"/>
<keyword evidence="1" id="KW-0812">Transmembrane</keyword>
<comment type="caution">
    <text evidence="2">The sequence shown here is derived from an EMBL/GenBank/DDBJ whole genome shotgun (WGS) entry which is preliminary data.</text>
</comment>
<dbReference type="Proteomes" id="UP000276133">
    <property type="component" value="Unassembled WGS sequence"/>
</dbReference>
<proteinExistence type="predicted"/>